<comment type="similarity">
    <text evidence="1">Belongs to the sulfatase family.</text>
</comment>
<proteinExistence type="inferred from homology"/>
<dbReference type="InterPro" id="IPR050738">
    <property type="entry name" value="Sulfatase"/>
</dbReference>
<evidence type="ECO:0000256" key="1">
    <source>
        <dbReference type="ARBA" id="ARBA00008779"/>
    </source>
</evidence>
<accession>A0A5C1QES5</accession>
<evidence type="ECO:0000313" key="4">
    <source>
        <dbReference type="Proteomes" id="UP000324209"/>
    </source>
</evidence>
<dbReference type="AlphaFoldDB" id="A0A5C1QES5"/>
<keyword evidence="4" id="KW-1185">Reference proteome</keyword>
<feature type="domain" description="Sulfatase N-terminal" evidence="2">
    <location>
        <begin position="10"/>
        <end position="119"/>
    </location>
</feature>
<sequence>MSPAADENARQFRSIPQKWFRRYRELYYSSISQVDYNIGRILDALEDTNQRRNTLILFVSDHGDLLGDYGTIAKGLPYDSCTRIPCILSYPELIEPGEKVHEFVDLNDIMPTILDAAGIQISYKTTKLPGESLLTDTKKKNRNLQYVEYGSGIRRWISLRTQDYKYNYYYREGREELFNLTEDPSESRNLLFSSHNAEIIEIKNQMKEKLLEQERLWGPDGCLNDDDFVVLEDSGNQAPRLPSFPVFQDQIQDEREKSSMNNFMDEVLKCIENEPLVELEQLDLEQWQKEGGFQDKKIKDLLEKEKKLKSKHTTGDKNAD</sequence>
<gene>
    <name evidence="3" type="ORF">EXM22_00630</name>
</gene>
<dbReference type="OrthoDB" id="312425at2"/>
<evidence type="ECO:0000313" key="3">
    <source>
        <dbReference type="EMBL" id="QEN06563.1"/>
    </source>
</evidence>
<evidence type="ECO:0000259" key="2">
    <source>
        <dbReference type="Pfam" id="PF00884"/>
    </source>
</evidence>
<dbReference type="GO" id="GO:0004065">
    <property type="term" value="F:arylsulfatase activity"/>
    <property type="evidence" value="ECO:0007669"/>
    <property type="project" value="TreeGrafter"/>
</dbReference>
<name>A0A5C1QES5_9SPIO</name>
<dbReference type="EMBL" id="CP036150">
    <property type="protein sequence ID" value="QEN06563.1"/>
    <property type="molecule type" value="Genomic_DNA"/>
</dbReference>
<organism evidence="3 4">
    <name type="scientific">Oceanispirochaeta crateris</name>
    <dbReference type="NCBI Taxonomy" id="2518645"/>
    <lineage>
        <taxon>Bacteria</taxon>
        <taxon>Pseudomonadati</taxon>
        <taxon>Spirochaetota</taxon>
        <taxon>Spirochaetia</taxon>
        <taxon>Spirochaetales</taxon>
        <taxon>Spirochaetaceae</taxon>
        <taxon>Oceanispirochaeta</taxon>
    </lineage>
</organism>
<dbReference type="RefSeq" id="WP_149484646.1">
    <property type="nucleotide sequence ID" value="NZ_CP036150.1"/>
</dbReference>
<dbReference type="Gene3D" id="3.40.720.10">
    <property type="entry name" value="Alkaline Phosphatase, subunit A"/>
    <property type="match status" value="1"/>
</dbReference>
<dbReference type="Pfam" id="PF00884">
    <property type="entry name" value="Sulfatase"/>
    <property type="match status" value="1"/>
</dbReference>
<dbReference type="PANTHER" id="PTHR42693">
    <property type="entry name" value="ARYLSULFATASE FAMILY MEMBER"/>
    <property type="match status" value="1"/>
</dbReference>
<dbReference type="InterPro" id="IPR017850">
    <property type="entry name" value="Alkaline_phosphatase_core_sf"/>
</dbReference>
<reference evidence="3 4" key="1">
    <citation type="submission" date="2019-02" db="EMBL/GenBank/DDBJ databases">
        <title>Complete Genome Sequence and Methylome Analysis of free living Spirochaetas.</title>
        <authorList>
            <person name="Fomenkov A."/>
            <person name="Dubinina G."/>
            <person name="Leshcheva N."/>
            <person name="Mikheeva N."/>
            <person name="Grabovich M."/>
            <person name="Vincze T."/>
            <person name="Roberts R.J."/>
        </authorList>
    </citation>
    <scope>NUCLEOTIDE SEQUENCE [LARGE SCALE GENOMIC DNA]</scope>
    <source>
        <strain evidence="3 4">K2</strain>
    </source>
</reference>
<dbReference type="InterPro" id="IPR000917">
    <property type="entry name" value="Sulfatase_N"/>
</dbReference>
<dbReference type="PANTHER" id="PTHR42693:SF33">
    <property type="entry name" value="ARYLSULFATASE"/>
    <property type="match status" value="1"/>
</dbReference>
<protein>
    <submittedName>
        <fullName evidence="3">DUF4976 domain-containing protein</fullName>
    </submittedName>
</protein>
<dbReference type="KEGG" id="ock:EXM22_00630"/>
<dbReference type="Proteomes" id="UP000324209">
    <property type="component" value="Chromosome"/>
</dbReference>
<dbReference type="SUPFAM" id="SSF53649">
    <property type="entry name" value="Alkaline phosphatase-like"/>
    <property type="match status" value="1"/>
</dbReference>